<dbReference type="InterPro" id="IPR032675">
    <property type="entry name" value="LRR_dom_sf"/>
</dbReference>
<organism evidence="2 3">
    <name type="scientific">Rhodamnia argentea</name>
    <dbReference type="NCBI Taxonomy" id="178133"/>
    <lineage>
        <taxon>Eukaryota</taxon>
        <taxon>Viridiplantae</taxon>
        <taxon>Streptophyta</taxon>
        <taxon>Embryophyta</taxon>
        <taxon>Tracheophyta</taxon>
        <taxon>Spermatophyta</taxon>
        <taxon>Magnoliopsida</taxon>
        <taxon>eudicotyledons</taxon>
        <taxon>Gunneridae</taxon>
        <taxon>Pentapetalae</taxon>
        <taxon>rosids</taxon>
        <taxon>malvids</taxon>
        <taxon>Myrtales</taxon>
        <taxon>Myrtaceae</taxon>
        <taxon>Myrtoideae</taxon>
        <taxon>Myrteae</taxon>
        <taxon>Australasian group</taxon>
        <taxon>Rhodamnia</taxon>
    </lineage>
</organism>
<gene>
    <name evidence="3" type="primary">LOC115731157</name>
</gene>
<name>A0ABM3H673_9MYRT</name>
<dbReference type="InterPro" id="IPR053781">
    <property type="entry name" value="F-box_AtFBL13-like"/>
</dbReference>
<dbReference type="PANTHER" id="PTHR31900:SF30">
    <property type="entry name" value="SUPERFAMILY PROTEIN, PUTATIVE-RELATED"/>
    <property type="match status" value="1"/>
</dbReference>
<dbReference type="SMART" id="SM00256">
    <property type="entry name" value="FBOX"/>
    <property type="match status" value="1"/>
</dbReference>
<protein>
    <submittedName>
        <fullName evidence="3">F-box protein At4g22280-like</fullName>
    </submittedName>
</protein>
<dbReference type="InterPro" id="IPR036047">
    <property type="entry name" value="F-box-like_dom_sf"/>
</dbReference>
<dbReference type="RefSeq" id="XP_048132078.1">
    <property type="nucleotide sequence ID" value="XM_048276121.1"/>
</dbReference>
<dbReference type="GeneID" id="115731157"/>
<accession>A0ABM3H673</accession>
<dbReference type="PROSITE" id="PS50181">
    <property type="entry name" value="FBOX"/>
    <property type="match status" value="1"/>
</dbReference>
<reference evidence="3" key="1">
    <citation type="submission" date="2025-08" db="UniProtKB">
        <authorList>
            <consortium name="RefSeq"/>
        </authorList>
    </citation>
    <scope>IDENTIFICATION</scope>
    <source>
        <tissue evidence="3">Leaf</tissue>
    </source>
</reference>
<dbReference type="Pfam" id="PF00646">
    <property type="entry name" value="F-box"/>
    <property type="match status" value="1"/>
</dbReference>
<dbReference type="Gene3D" id="3.80.10.10">
    <property type="entry name" value="Ribonuclease Inhibitor"/>
    <property type="match status" value="1"/>
</dbReference>
<feature type="domain" description="F-box" evidence="1">
    <location>
        <begin position="30"/>
        <end position="78"/>
    </location>
</feature>
<dbReference type="CDD" id="cd22160">
    <property type="entry name" value="F-box_AtFBL13-like"/>
    <property type="match status" value="1"/>
</dbReference>
<proteinExistence type="predicted"/>
<dbReference type="Pfam" id="PF23622">
    <property type="entry name" value="LRR_At1g61320_AtMIF1"/>
    <property type="match status" value="1"/>
</dbReference>
<dbReference type="InterPro" id="IPR050232">
    <property type="entry name" value="FBL13/AtMIF1-like"/>
</dbReference>
<dbReference type="Gene3D" id="1.20.1280.50">
    <property type="match status" value="1"/>
</dbReference>
<dbReference type="PANTHER" id="PTHR31900">
    <property type="entry name" value="F-BOX/RNI SUPERFAMILY PROTEIN-RELATED"/>
    <property type="match status" value="1"/>
</dbReference>
<keyword evidence="2" id="KW-1185">Reference proteome</keyword>
<dbReference type="InterPro" id="IPR001810">
    <property type="entry name" value="F-box_dom"/>
</dbReference>
<evidence type="ECO:0000313" key="2">
    <source>
        <dbReference type="Proteomes" id="UP000827889"/>
    </source>
</evidence>
<evidence type="ECO:0000313" key="3">
    <source>
        <dbReference type="RefSeq" id="XP_048132078.1"/>
    </source>
</evidence>
<dbReference type="SUPFAM" id="SSF81383">
    <property type="entry name" value="F-box domain"/>
    <property type="match status" value="1"/>
</dbReference>
<evidence type="ECO:0000259" key="1">
    <source>
        <dbReference type="PROSITE" id="PS50181"/>
    </source>
</evidence>
<dbReference type="Proteomes" id="UP000827889">
    <property type="component" value="Chromosome 3"/>
</dbReference>
<dbReference type="SUPFAM" id="SSF52047">
    <property type="entry name" value="RNI-like"/>
    <property type="match status" value="1"/>
</dbReference>
<sequence>MMGETGEEMDATVLVSSKFRELIGTQDLSCERFCDLPDAILLHILEFLSTRAAVRMSVLSKRWRHLSRSIPSLVFNEASFFERSRFLNFVEGALSFCDLSPLKVFSLSCWLAVDDESRVNSWIDAAIRRKVQELRLSLIAETHPPLKYTLPCSIFRCETLVEFHLESLLDFRVPSFVCLPNLKVLTLHYVRFGGDNSLEKLLSCPSLEELSLKGCWCHQIEVLNIRAPNLLKLLIDKLFAGSDRHCQVRIHGAKIKSLHYSGTYGHDHTISCPSSPVEAIIAVFNPVAKKPEQCADHVFKLLKDLSNVEHLTLFYGGLQVMDERQDLLDSFPVFRSLTQLKWAISPMYLDFRALQIMLKQCPCLRSLVFAGGLIKDSEMDGWTWDPVPRCFLSSLKEIGICNFTAIDTALLAVRVLLRTAEVLEKLFIHCSRGYRNNFRGKLMKRPMKLPRASDQCAISLDFREECSACSSMDFDFFG</sequence>
<dbReference type="InterPro" id="IPR055357">
    <property type="entry name" value="LRR_At1g61320_AtMIF1"/>
</dbReference>